<feature type="compositionally biased region" description="Basic and acidic residues" evidence="2">
    <location>
        <begin position="89"/>
        <end position="109"/>
    </location>
</feature>
<dbReference type="NCBIfam" id="TIGR01167">
    <property type="entry name" value="LPXTG_anchor"/>
    <property type="match status" value="1"/>
</dbReference>
<dbReference type="HOGENOM" id="CLU_236533_0_0_9"/>
<feature type="domain" description="G5" evidence="4">
    <location>
        <begin position="1770"/>
        <end position="1850"/>
    </location>
</feature>
<keyword evidence="1" id="KW-0732">Signal</keyword>
<feature type="compositionally biased region" description="Basic and acidic residues" evidence="2">
    <location>
        <begin position="162"/>
        <end position="174"/>
    </location>
</feature>
<feature type="domain" description="G5" evidence="4">
    <location>
        <begin position="1848"/>
        <end position="1928"/>
    </location>
</feature>
<feature type="domain" description="G5" evidence="4">
    <location>
        <begin position="1455"/>
        <end position="1535"/>
    </location>
</feature>
<feature type="compositionally biased region" description="Low complexity" evidence="2">
    <location>
        <begin position="116"/>
        <end position="127"/>
    </location>
</feature>
<evidence type="ECO:0000256" key="2">
    <source>
        <dbReference type="SAM" id="MobiDB-lite"/>
    </source>
</evidence>
<proteinExistence type="predicted"/>
<reference evidence="5 6" key="1">
    <citation type="submission" date="2010-12" db="EMBL/GenBank/DDBJ databases">
        <authorList>
            <person name="Muzny D."/>
            <person name="Qin X."/>
            <person name="Deng J."/>
            <person name="Jiang H."/>
            <person name="Liu Y."/>
            <person name="Qu J."/>
            <person name="Song X.-Z."/>
            <person name="Zhang L."/>
            <person name="Thornton R."/>
            <person name="Coyle M."/>
            <person name="Francisco L."/>
            <person name="Jackson L."/>
            <person name="Javaid M."/>
            <person name="Korchina V."/>
            <person name="Kovar C."/>
            <person name="Mata R."/>
            <person name="Mathew T."/>
            <person name="Ngo R."/>
            <person name="Nguyen L."/>
            <person name="Nguyen N."/>
            <person name="Okwuonu G."/>
            <person name="Ongeri F."/>
            <person name="Pham C."/>
            <person name="Simmons D."/>
            <person name="Wilczek-Boney K."/>
            <person name="Hale W."/>
            <person name="Jakkamsetti A."/>
            <person name="Pham P."/>
            <person name="Ruth R."/>
            <person name="San Lucas F."/>
            <person name="Warren J."/>
            <person name="Zhang J."/>
            <person name="Zhao Z."/>
            <person name="Zhou C."/>
            <person name="Zhu D."/>
            <person name="Lee S."/>
            <person name="Bess C."/>
            <person name="Blankenburg K."/>
            <person name="Forbes L."/>
            <person name="Fu Q."/>
            <person name="Gubbala S."/>
            <person name="Hirani K."/>
            <person name="Jayaseelan J.C."/>
            <person name="Lara F."/>
            <person name="Munidasa M."/>
            <person name="Palculict T."/>
            <person name="Patil S."/>
            <person name="Pu L.-L."/>
            <person name="Saada N."/>
            <person name="Tang L."/>
            <person name="Weissenberger G."/>
            <person name="Zhu Y."/>
            <person name="Hemphill L."/>
            <person name="Shang Y."/>
            <person name="Youmans B."/>
            <person name="Ayvaz T."/>
            <person name="Ross M."/>
            <person name="Santibanez J."/>
            <person name="Aqrawi P."/>
            <person name="Gross S."/>
            <person name="Joshi V."/>
            <person name="Fowler G."/>
            <person name="Nazareth L."/>
            <person name="Reid J."/>
            <person name="Worley K."/>
            <person name="Petrosino J."/>
            <person name="Highlander S."/>
            <person name="Gibbs R."/>
        </authorList>
    </citation>
    <scope>NUCLEOTIDE SEQUENCE [LARGE SCALE GENOMIC DNA]</scope>
    <source>
        <strain evidence="5 6">ATCC 700779</strain>
    </source>
</reference>
<evidence type="ECO:0000256" key="3">
    <source>
        <dbReference type="SAM" id="Phobius"/>
    </source>
</evidence>
<keyword evidence="3" id="KW-0472">Membrane</keyword>
<dbReference type="EMBL" id="AEVD01000012">
    <property type="protein sequence ID" value="EFX36173.1"/>
    <property type="molecule type" value="Genomic_DNA"/>
</dbReference>
<dbReference type="InterPro" id="IPR039448">
    <property type="entry name" value="Beta_helix"/>
</dbReference>
<dbReference type="InterPro" id="IPR011098">
    <property type="entry name" value="G5_dom"/>
</dbReference>
<dbReference type="PATRIC" id="fig|889204.5.peg.1279"/>
<evidence type="ECO:0000259" key="4">
    <source>
        <dbReference type="PROSITE" id="PS51109"/>
    </source>
</evidence>
<evidence type="ECO:0000313" key="5">
    <source>
        <dbReference type="EMBL" id="EFX36173.1"/>
    </source>
</evidence>
<dbReference type="GeneID" id="29746997"/>
<feature type="domain" description="G5" evidence="4">
    <location>
        <begin position="1610"/>
        <end position="1691"/>
    </location>
</feature>
<feature type="transmembrane region" description="Helical" evidence="3">
    <location>
        <begin position="2147"/>
        <end position="2164"/>
    </location>
</feature>
<feature type="domain" description="G5" evidence="4">
    <location>
        <begin position="1532"/>
        <end position="1613"/>
    </location>
</feature>
<dbReference type="Pfam" id="PF13229">
    <property type="entry name" value="Beta_helix"/>
    <property type="match status" value="1"/>
</dbReference>
<comment type="caution">
    <text evidence="5">The sequence shown here is derived from an EMBL/GenBank/DDBJ whole genome shotgun (WGS) entry which is preliminary data.</text>
</comment>
<dbReference type="Gene3D" id="2.20.230.10">
    <property type="entry name" value="Resuscitation-promoting factor rpfb"/>
    <property type="match status" value="16"/>
</dbReference>
<dbReference type="Proteomes" id="UP000002815">
    <property type="component" value="Unassembled WGS sequence"/>
</dbReference>
<feature type="domain" description="G5" evidence="4">
    <location>
        <begin position="1692"/>
        <end position="1772"/>
    </location>
</feature>
<evidence type="ECO:0000313" key="6">
    <source>
        <dbReference type="Proteomes" id="UP000002815"/>
    </source>
</evidence>
<dbReference type="Gene3D" id="2.160.20.10">
    <property type="entry name" value="Single-stranded right-handed beta-helix, Pectin lyase-like"/>
    <property type="match status" value="1"/>
</dbReference>
<feature type="domain" description="G5" evidence="4">
    <location>
        <begin position="902"/>
        <end position="982"/>
    </location>
</feature>
<feature type="region of interest" description="Disordered" evidence="2">
    <location>
        <begin position="39"/>
        <end position="186"/>
    </location>
</feature>
<dbReference type="eggNOG" id="COG3583">
    <property type="taxonomic scope" value="Bacteria"/>
</dbReference>
<dbReference type="RefSeq" id="WP_006149181.1">
    <property type="nucleotide sequence ID" value="NZ_AJTA01000040.1"/>
</dbReference>
<keyword evidence="3" id="KW-0812">Transmembrane</keyword>
<dbReference type="SMART" id="SM01208">
    <property type="entry name" value="G5"/>
    <property type="match status" value="16"/>
</dbReference>
<feature type="domain" description="G5" evidence="4">
    <location>
        <begin position="824"/>
        <end position="904"/>
    </location>
</feature>
<dbReference type="Pfam" id="PF07501">
    <property type="entry name" value="G5"/>
    <property type="match status" value="16"/>
</dbReference>
<feature type="compositionally biased region" description="Basic and acidic residues" evidence="2">
    <location>
        <begin position="128"/>
        <end position="139"/>
    </location>
</feature>
<feature type="domain" description="G5" evidence="4">
    <location>
        <begin position="2010"/>
        <end position="2090"/>
    </location>
</feature>
<feature type="domain" description="G5" evidence="4">
    <location>
        <begin position="1929"/>
        <end position="2009"/>
    </location>
</feature>
<keyword evidence="3" id="KW-1133">Transmembrane helix</keyword>
<feature type="domain" description="G5" evidence="4">
    <location>
        <begin position="979"/>
        <end position="1060"/>
    </location>
</feature>
<protein>
    <submittedName>
        <fullName evidence="5">LPXTG-motif cell wall anchor domain protein</fullName>
    </submittedName>
</protein>
<feature type="domain" description="G5" evidence="4">
    <location>
        <begin position="1137"/>
        <end position="1217"/>
    </location>
</feature>
<evidence type="ECO:0000256" key="1">
    <source>
        <dbReference type="ARBA" id="ARBA00022729"/>
    </source>
</evidence>
<feature type="domain" description="G5" evidence="4">
    <location>
        <begin position="1217"/>
        <end position="1298"/>
    </location>
</feature>
<dbReference type="InterPro" id="IPR011050">
    <property type="entry name" value="Pectin_lyase_fold/virulence"/>
</dbReference>
<dbReference type="InterPro" id="IPR006626">
    <property type="entry name" value="PbH1"/>
</dbReference>
<keyword evidence="6" id="KW-1185">Reference proteome</keyword>
<dbReference type="PROSITE" id="PS51109">
    <property type="entry name" value="G5"/>
    <property type="match status" value="16"/>
</dbReference>
<organism evidence="5 6">
    <name type="scientific">Streptococcus infantis ATCC 700779</name>
    <dbReference type="NCBI Taxonomy" id="889204"/>
    <lineage>
        <taxon>Bacteria</taxon>
        <taxon>Bacillati</taxon>
        <taxon>Bacillota</taxon>
        <taxon>Bacilli</taxon>
        <taxon>Lactobacillales</taxon>
        <taxon>Streptococcaceae</taxon>
        <taxon>Streptococcus</taxon>
    </lineage>
</organism>
<sequence>MNIRKSTKYSLLTIGILTTFQLGQVHVKADTTDFSNNTVVQNQDGKATSLNKNTNQKSEATANDKKEPVANEGNPAALTPENSTSTTEVPEKEADKSPAEKEVTEEKPVAEQPKAEQPVQEQPTTEQPKAEQPKVEKPVAETTPEEELKKLSETPQEGVTTPKEEPKAPKDESAAPRARRRRAAASNTNVYEDATYGKYVKATDFGLDTTGKVEASDALQKALKAANEVEGGAAVMVSGNVLLKKTLVIDENYANVKGLIGSGPSRNNTKIVFNKKQDGEHDPETNLTDNRYESAVLIQNQNNFTVGRLTVEHAYDSSDYTKDNEFYRKGKSYFGRSNGIYVNDSSNVTINDVRAMKFNRAGVFFSSSKATAQEYDASGRPIRYSSISEKVSNEVKSIGDPDVPIMDGNKVTNSFLHNNRVAGVMFGYQRNFVVDNNILSYNGHVLDGGTGYGAASMAGSYNDGITYTGNYTNYNYRKGLDIHDGNKILIENNVSLGDRLNGIEVYNRANPMTDVIIRNNKVTQDPNSKLENDDDDPARYRGYTAISILTNEKNHKWTKPLDKGRYVISNNTIEGLTKSFENGQLGTFGILFRNNESSNDYSLNIEGNTITGDSTDYIISVNNNTAQASRGVEGGGSGDITISRNKIEVDDIKQLPIYINDDTTYVASVIDRTTGKRVNKVTKVPFTKTRGSINIDNNELTVSKIKSRWKNAVAIESTNAASIAVNSNTFKYKDNEPWQRYDVTRKTDGRVIKDIMQAFFGINRLNDTVKVTATDNKFIADTPNKNGFFRLYNGDWVNLNAKSNNVFLGRNTLDGKPLAPVDIVGDKTVETLRTTTTTEYIIETRETDELPIGFKETVQKGVPGKKVNVYKITKVGDTIVGRQIESEEVIQEPTREIVLIGTATETFETVTEKETVAYETEIRTDPTKPKTYQFENQAGKNGSVEKTYQIRKLNGKEAGKTLTSETVIDQPVKRIITVGSAVEKVEYTTEVKDVDFETVVEYDYTKPKGYEEVRQEGEKGRIESQYKLTYLNDELVDRTLVNENTLKEKKNKIVVKGLGVVVSIRSVVVVEEKDFNKVIEKDETQPEGYSKITQVGSPGTITTTYEVTYEGDVEVARKEISKVEDPKAVDEITVIGTSKMTERTLDEQVDVPFKTIYVSDNTLPAGESVVDEEGTPGQIIRTFLVSYRNGKEIGRTIVSEHKITDAVNRVVRVGNATPIVETTELVDETESIDYNTLKEFSDQLPAGTTKVIQAGKKGQKTNRYSVTKVNGEETSRTFVESNITTEPVDEIIQVGTRIKEIREATETSPIPFTIKVRKDTTKPIGYRVTEVEGQDGEKSDLYKVTYISGTETKREHLKTTVVREAINKVIVEGAGVERALFEIQEDKITSSTEYRNDDTLPEGETKVEQVGEEGLLRKTIEKRYFNDELRSTKLVDSKLIKEATPTIILVGTKHVPTIKVEQDTQTEKIAYKTQKIEDPNLPKGETKVVQVGRIGLIEKVYQLTYKDGVLIKTDLISSKEVQKVQDEIIHIGTQVTEIKEINTTSPIPYNVIIRKDKTKPVGYSFVEVEGQEGTQTDYYQVTYVNGKEAKREHLRTVITTQPVNKVLVEGSGIERTIFEIQEERITSSTEYRNDDTLPEGETKVIQEGQDGLIHKTIEKQYFNDEERSSKLIESKVVREAIPTIILVGTKHVPNVKVKQETRTEETNFRTVTVIDENMPKGERKLVQEGRAGLVEKIYQLTYKDGILVKTDLISVKELRPALEQIIHIGSQVTETKEISLTSAIPYNTIVREDKTKPVSYRLVEVEGQEGTQTDYYKATYVNGKETQREYLRTVITTQPVNQVLVVGAGVERTVLVTEDEVISHQTEYRNDDSLPEGETRVLQEGQDGLIHRTFEKYYFNDEERSSTLVDTTVIRKAVARVILVGTKRIPTITTEELIQVEEVAFEKQTVENAELAKGTVNILQEGKAGRRQDVYRLTLEDGVVIKKELIRSEILEEPQAEITEIGTKQVSSIIIEENIQVEEIDFEKQIVENPKFAKGTQILLQKGKPGKRQYMYRLTLQNGVVIKKELIRSEILEEPQAEIIEIGTLVEQSKQEPSTPAEIIPTVPSPKPEETKPLAVSAQEPQTVEAPVVQDQLLPETGEQSNWWISLLGMLMMFLTLVGIREKKDDHRR</sequence>
<feature type="domain" description="G5" evidence="4">
    <location>
        <begin position="1059"/>
        <end position="1139"/>
    </location>
</feature>
<feature type="domain" description="G5" evidence="4">
    <location>
        <begin position="1373"/>
        <end position="1454"/>
    </location>
</feature>
<gene>
    <name evidence="5" type="ORF">HMPREF9423_1552</name>
</gene>
<dbReference type="InterPro" id="IPR012334">
    <property type="entry name" value="Pectin_lyas_fold"/>
</dbReference>
<feature type="domain" description="G5" evidence="4">
    <location>
        <begin position="1295"/>
        <end position="1376"/>
    </location>
</feature>
<feature type="region of interest" description="Disordered" evidence="2">
    <location>
        <begin position="2095"/>
        <end position="2118"/>
    </location>
</feature>
<dbReference type="SMART" id="SM00710">
    <property type="entry name" value="PbH1"/>
    <property type="match status" value="7"/>
</dbReference>
<name>E8K239_9STRE</name>
<dbReference type="SUPFAM" id="SSF51126">
    <property type="entry name" value="Pectin lyase-like"/>
    <property type="match status" value="1"/>
</dbReference>
<accession>E8K239</accession>
<feature type="compositionally biased region" description="Polar residues" evidence="2">
    <location>
        <begin position="39"/>
        <end position="61"/>
    </location>
</feature>